<feature type="domain" description="GDP-fucose pyrophosphorylase" evidence="6">
    <location>
        <begin position="95"/>
        <end position="472"/>
    </location>
</feature>
<dbReference type="PANTHER" id="PTHR32463">
    <property type="entry name" value="L-FUCOSE KINASE"/>
    <property type="match status" value="1"/>
</dbReference>
<evidence type="ECO:0000313" key="8">
    <source>
        <dbReference type="Proteomes" id="UP000095645"/>
    </source>
</evidence>
<dbReference type="GO" id="GO:0016779">
    <property type="term" value="F:nucleotidyltransferase activity"/>
    <property type="evidence" value="ECO:0007669"/>
    <property type="project" value="UniProtKB-KW"/>
</dbReference>
<dbReference type="InterPro" id="IPR006204">
    <property type="entry name" value="GHMP_kinase_N_dom"/>
</dbReference>
<dbReference type="InterPro" id="IPR012887">
    <property type="entry name" value="GDP_fucose_pyrophosphorylase"/>
</dbReference>
<reference evidence="7 8" key="1">
    <citation type="submission" date="2015-09" db="EMBL/GenBank/DDBJ databases">
        <authorList>
            <consortium name="Pathogen Informatics"/>
        </authorList>
    </citation>
    <scope>NUCLEOTIDE SEQUENCE [LARGE SCALE GENOMIC DNA]</scope>
    <source>
        <strain evidence="7 8">2789STDY5834861</strain>
    </source>
</reference>
<dbReference type="PRINTS" id="PR00959">
    <property type="entry name" value="MEVGALKINASE"/>
</dbReference>
<dbReference type="InterPro" id="IPR036554">
    <property type="entry name" value="GHMP_kinase_C_sf"/>
</dbReference>
<dbReference type="EMBL" id="CYZP01000027">
    <property type="protein sequence ID" value="CUO41221.1"/>
    <property type="molecule type" value="Genomic_DNA"/>
</dbReference>
<evidence type="ECO:0000256" key="4">
    <source>
        <dbReference type="ARBA" id="ARBA00022840"/>
    </source>
</evidence>
<dbReference type="PANTHER" id="PTHR32463:SF0">
    <property type="entry name" value="L-FUCOSE KINASE"/>
    <property type="match status" value="1"/>
</dbReference>
<keyword evidence="2" id="KW-0547">Nucleotide-binding</keyword>
<dbReference type="InterPro" id="IPR020568">
    <property type="entry name" value="Ribosomal_Su5_D2-typ_SF"/>
</dbReference>
<evidence type="ECO:0000256" key="3">
    <source>
        <dbReference type="ARBA" id="ARBA00022777"/>
    </source>
</evidence>
<accession>A0A174EUR8</accession>
<protein>
    <submittedName>
        <fullName evidence="7">Bifunctional fucokinase/L-fucose-1-P-guanylyltransferase</fullName>
    </submittedName>
</protein>
<dbReference type="GO" id="GO:0050201">
    <property type="term" value="F:fucokinase activity"/>
    <property type="evidence" value="ECO:0007669"/>
    <property type="project" value="TreeGrafter"/>
</dbReference>
<keyword evidence="4" id="KW-0067">ATP-binding</keyword>
<dbReference type="GO" id="GO:0042352">
    <property type="term" value="P:GDP-L-fucose salvage"/>
    <property type="evidence" value="ECO:0007669"/>
    <property type="project" value="TreeGrafter"/>
</dbReference>
<evidence type="ECO:0000259" key="6">
    <source>
        <dbReference type="Pfam" id="PF07959"/>
    </source>
</evidence>
<organism evidence="7 8">
    <name type="scientific">Blautia obeum</name>
    <dbReference type="NCBI Taxonomy" id="40520"/>
    <lineage>
        <taxon>Bacteria</taxon>
        <taxon>Bacillati</taxon>
        <taxon>Bacillota</taxon>
        <taxon>Clostridia</taxon>
        <taxon>Lachnospirales</taxon>
        <taxon>Lachnospiraceae</taxon>
        <taxon>Blautia</taxon>
    </lineage>
</organism>
<evidence type="ECO:0000313" key="7">
    <source>
        <dbReference type="EMBL" id="CUO41221.1"/>
    </source>
</evidence>
<dbReference type="RefSeq" id="WP_055058522.1">
    <property type="nucleotide sequence ID" value="NZ_CYZP01000027.1"/>
</dbReference>
<dbReference type="SUPFAM" id="SSF55060">
    <property type="entry name" value="GHMP Kinase, C-terminal domain"/>
    <property type="match status" value="1"/>
</dbReference>
<feature type="domain" description="GHMP kinase N-terminal" evidence="5">
    <location>
        <begin position="732"/>
        <end position="803"/>
    </location>
</feature>
<dbReference type="Pfam" id="PF07959">
    <property type="entry name" value="Fucose_pyrophosphorylase"/>
    <property type="match status" value="1"/>
</dbReference>
<sequence>MTNLNSLFLSQAYNDCWDDYNRSLKLRSFPRWDYVILTASNEQQAEGFRKQIADRQNFLPRGTKFIAIPDRDGRRVGSGGATLEVLRYLHEQEESFDSLRVLVIHSGGDSKRVPQYSALGKLFSPVPHELPNGRSSTLFDEFMICMSSVPSRIREGMVLLSGDVLLLFNPLQIDYNNVGAAAISFKENVETGKNHGVYLNGPDGNVKCCLQKKSVEVLREAGAVNESGCVDIDTGALIFSTDIMKSLYSLIETDADYDRNVNERTRLSLYADFLYPLASDSTLEDFYREKPEGEFCPELTAARTRVWEVLRPYRMKLLRLAPAKFIHFGTTREILELMNGGVDEYHYLGWNRKVGSSIRSDVSGYNSVLSSRASVGKDCYLEVSYVHGNSRIGSHSVLSYIDVQDQVIPDNVVLHGLKQRNGKFIVRIFGVNDNPKENRLFGRDLDELEDTLGVRFWEENGQAHTLWSAALYQEADTIREATDAALELYEIVTGGKDFDRSLWTAVSHKSLCAGFNEADPDAIIAWNKRMADLVTMDGIAKAIRDQVPAGSIRKLQSLTKIQKEWLRKRLRKADFGEKMRLHYYLGVILEDENEVQECFRIIQSEVLEATIKSLAYNEQARIVTDRHTVRLPLRVNWGGGWSDTPPYCNEKGGTVLNAAILLNGEKPVEVTLERIPEQKVVFDSRDMDVHGEFDTIEPLQATGDPYDPFALQKACLLACGIIPREGHTLGEILERLGSGFVMHSEVTNVPKGSGLGTSSILSAACVKAVFEFMGIAYTEEDLYAHVLAMEQIMSTGGGWQDQVGGITPGLKYITSMPGLQQQLQVAHIELSPQTKKELDERFVLIYTGQRRLARNLLRDVVGRYVGNEPDSLFALEEIQKTAALMRFELERGNVDGFAKLLDYHWELSKKIDAGSSNTLIEQIFSSIEELVDGKLVCGAGGGGFLQVILKKGVTRQMVEERLKEVFMDSLVGVADCNLVWE</sequence>
<dbReference type="Gene3D" id="3.30.230.120">
    <property type="match status" value="1"/>
</dbReference>
<dbReference type="Pfam" id="PF00288">
    <property type="entry name" value="GHMP_kinases_N"/>
    <property type="match status" value="1"/>
</dbReference>
<proteinExistence type="predicted"/>
<keyword evidence="3 7" id="KW-0418">Kinase</keyword>
<evidence type="ECO:0000256" key="2">
    <source>
        <dbReference type="ARBA" id="ARBA00022741"/>
    </source>
</evidence>
<dbReference type="SUPFAM" id="SSF54211">
    <property type="entry name" value="Ribosomal protein S5 domain 2-like"/>
    <property type="match status" value="1"/>
</dbReference>
<dbReference type="GO" id="GO:0005524">
    <property type="term" value="F:ATP binding"/>
    <property type="evidence" value="ECO:0007669"/>
    <property type="project" value="UniProtKB-KW"/>
</dbReference>
<dbReference type="AlphaFoldDB" id="A0A174EUR8"/>
<keyword evidence="7" id="KW-0548">Nucleotidyltransferase</keyword>
<dbReference type="Proteomes" id="UP000095645">
    <property type="component" value="Unassembled WGS sequence"/>
</dbReference>
<evidence type="ECO:0000256" key="1">
    <source>
        <dbReference type="ARBA" id="ARBA00022679"/>
    </source>
</evidence>
<gene>
    <name evidence="7" type="ORF">ERS852476_02792</name>
</gene>
<keyword evidence="1 7" id="KW-0808">Transferase</keyword>
<evidence type="ECO:0000259" key="5">
    <source>
        <dbReference type="Pfam" id="PF00288"/>
    </source>
</evidence>
<dbReference type="InterPro" id="IPR052203">
    <property type="entry name" value="GHMP_Kinase-Related"/>
</dbReference>
<name>A0A174EUR8_9FIRM</name>